<feature type="region of interest" description="Disordered" evidence="9">
    <location>
        <begin position="106"/>
        <end position="180"/>
    </location>
</feature>
<dbReference type="EMBL" id="HBHZ01000091">
    <property type="protein sequence ID" value="CAE0187012.1"/>
    <property type="molecule type" value="Transcribed_RNA"/>
</dbReference>
<dbReference type="CDD" id="cd00167">
    <property type="entry name" value="SANT"/>
    <property type="match status" value="1"/>
</dbReference>
<evidence type="ECO:0000256" key="5">
    <source>
        <dbReference type="ARBA" id="ARBA00023125"/>
    </source>
</evidence>
<keyword evidence="6" id="KW-0508">mRNA splicing</keyword>
<gene>
    <name evidence="12" type="ORF">CROS1456_LOCUS77</name>
</gene>
<evidence type="ECO:0000313" key="12">
    <source>
        <dbReference type="EMBL" id="CAE0187012.1"/>
    </source>
</evidence>
<keyword evidence="2" id="KW-0507">mRNA processing</keyword>
<evidence type="ECO:0000259" key="11">
    <source>
        <dbReference type="PROSITE" id="PS51294"/>
    </source>
</evidence>
<feature type="domain" description="Myb-like" evidence="10">
    <location>
        <begin position="54"/>
        <end position="103"/>
    </location>
</feature>
<evidence type="ECO:0000256" key="6">
    <source>
        <dbReference type="ARBA" id="ARBA00023187"/>
    </source>
</evidence>
<protein>
    <submittedName>
        <fullName evidence="12">Uncharacterized protein</fullName>
    </submittedName>
</protein>
<feature type="coiled-coil region" evidence="8">
    <location>
        <begin position="661"/>
        <end position="720"/>
    </location>
</feature>
<evidence type="ECO:0000256" key="8">
    <source>
        <dbReference type="SAM" id="Coils"/>
    </source>
</evidence>
<evidence type="ECO:0000256" key="1">
    <source>
        <dbReference type="ARBA" id="ARBA00010506"/>
    </source>
</evidence>
<comment type="similarity">
    <text evidence="1">Belongs to the CEF1 family.</text>
</comment>
<accession>A0A7S3C5T4</accession>
<dbReference type="SMART" id="SM00717">
    <property type="entry name" value="SANT"/>
    <property type="match status" value="2"/>
</dbReference>
<dbReference type="InterPro" id="IPR047242">
    <property type="entry name" value="CDC5L/Cef1"/>
</dbReference>
<dbReference type="GO" id="GO:0005681">
    <property type="term" value="C:spliceosomal complex"/>
    <property type="evidence" value="ECO:0007669"/>
    <property type="project" value="UniProtKB-KW"/>
</dbReference>
<evidence type="ECO:0000256" key="9">
    <source>
        <dbReference type="SAM" id="MobiDB-lite"/>
    </source>
</evidence>
<dbReference type="FunFam" id="1.10.10.60:FF:000021">
    <property type="entry name" value="CDC5 cell division cycle 5-like"/>
    <property type="match status" value="1"/>
</dbReference>
<dbReference type="PANTHER" id="PTHR45885">
    <property type="entry name" value="CELL DIVISION CYCLE 5-LIKE PROTEIN"/>
    <property type="match status" value="1"/>
</dbReference>
<dbReference type="InterPro" id="IPR017930">
    <property type="entry name" value="Myb_dom"/>
</dbReference>
<proteinExistence type="inferred from homology"/>
<evidence type="ECO:0000256" key="2">
    <source>
        <dbReference type="ARBA" id="ARBA00022664"/>
    </source>
</evidence>
<dbReference type="InterPro" id="IPR021786">
    <property type="entry name" value="Cdc5p/Cef1_C"/>
</dbReference>
<keyword evidence="4" id="KW-0677">Repeat</keyword>
<dbReference type="CDD" id="cd11659">
    <property type="entry name" value="SANT_CDC5_II"/>
    <property type="match status" value="1"/>
</dbReference>
<dbReference type="SUPFAM" id="SSF46689">
    <property type="entry name" value="Homeodomain-like"/>
    <property type="match status" value="1"/>
</dbReference>
<dbReference type="PANTHER" id="PTHR45885:SF1">
    <property type="entry name" value="CELL DIVISION CYCLE 5-LIKE PROTEIN"/>
    <property type="match status" value="1"/>
</dbReference>
<evidence type="ECO:0000256" key="4">
    <source>
        <dbReference type="ARBA" id="ARBA00022737"/>
    </source>
</evidence>
<sequence>MRITIKGGVWKNTEDEILKAAVMKYGKNQWARVSSLLVRKSAKQCKARWFEWLDPSIKKTDWTREEDEKLLHLAKLMPTQWRTIAPIVGRTSAQCLERYEQLLDEASGGGGGSKGAGSAPGNRKVRPGEIDSQPETRPARPDPVDMDEDEKEMLNEARARLANTKGKKAKRKAREKQLEEARRLASLQKKRELRAAGIDGGRKGKDKRIKKGMIDYNAEIAFEHKPPPGFFDTADEERREREEACAAEARGFKPVSLQDLEGRRRKDIEAALIKQDRAKQQINERKNMPLVAQQMLEGQAGPSVRRGKMSLPAPQLSDAELSQISRMSAKEGAVEDAVAEGAGGRATKMLLADYAATPNPMTTPARTPRALAASGGDVLLQEAQQLASMERQQSTLMGGEGAKIDRATFSGAMPPPKSRATPNPLATPLNLPPPTGATPSILPTPLRDGLQINRKGGFPEPDDELEQRRALDVQRQSVKLGLGSLPKPKNEYQVVIPDLPEAGGDEDDEDQVMEDMADVIAKRRQREEEERRRELRMRSQAVQRGLPRPTADTAAAATFDTDLAGGGELGVAELLIVSEVRALIDRDYASGGNKAAGGGHEFAEEEILSSRQAIREEAGRMVLEMGGEDAVAEAHGKAVEALRREEEETEGKNLAFLRANFSGLKAEMERQSKLATKLEKKIGILTGGLISRHGDLASRLAEARRKHEETTVRLSSLREVRDGEMLAAPQRLEALRAEVELEREKERELQPRYANAIR</sequence>
<dbReference type="Gene3D" id="1.10.10.60">
    <property type="entry name" value="Homeodomain-like"/>
    <property type="match status" value="2"/>
</dbReference>
<dbReference type="InterPro" id="IPR001005">
    <property type="entry name" value="SANT/Myb"/>
</dbReference>
<evidence type="ECO:0000256" key="7">
    <source>
        <dbReference type="ARBA" id="ARBA00023242"/>
    </source>
</evidence>
<dbReference type="GO" id="GO:0003677">
    <property type="term" value="F:DNA binding"/>
    <property type="evidence" value="ECO:0007669"/>
    <property type="project" value="UniProtKB-KW"/>
</dbReference>
<keyword evidence="8" id="KW-0175">Coiled coil</keyword>
<dbReference type="Pfam" id="PF13921">
    <property type="entry name" value="Myb_DNA-bind_6"/>
    <property type="match status" value="1"/>
</dbReference>
<evidence type="ECO:0000256" key="3">
    <source>
        <dbReference type="ARBA" id="ARBA00022728"/>
    </source>
</evidence>
<reference evidence="12" key="1">
    <citation type="submission" date="2021-01" db="EMBL/GenBank/DDBJ databases">
        <authorList>
            <person name="Corre E."/>
            <person name="Pelletier E."/>
            <person name="Niang G."/>
            <person name="Scheremetjew M."/>
            <person name="Finn R."/>
            <person name="Kale V."/>
            <person name="Holt S."/>
            <person name="Cochrane G."/>
            <person name="Meng A."/>
            <person name="Brown T."/>
            <person name="Cohen L."/>
        </authorList>
    </citation>
    <scope>NUCLEOTIDE SEQUENCE</scope>
    <source>
        <strain evidence="12">RCC1871</strain>
    </source>
</reference>
<dbReference type="GO" id="GO:0000398">
    <property type="term" value="P:mRNA splicing, via spliceosome"/>
    <property type="evidence" value="ECO:0007669"/>
    <property type="project" value="InterPro"/>
</dbReference>
<dbReference type="InterPro" id="IPR009057">
    <property type="entry name" value="Homeodomain-like_sf"/>
</dbReference>
<feature type="compositionally biased region" description="Basic and acidic residues" evidence="9">
    <location>
        <begin position="525"/>
        <end position="537"/>
    </location>
</feature>
<dbReference type="InterPro" id="IPR047240">
    <property type="entry name" value="SANT_CDC5L_II"/>
</dbReference>
<feature type="domain" description="Myb-like" evidence="10">
    <location>
        <begin position="2"/>
        <end position="53"/>
    </location>
</feature>
<name>A0A7S3C5T4_9CHLO</name>
<feature type="domain" description="HTH myb-type" evidence="11">
    <location>
        <begin position="58"/>
        <end position="107"/>
    </location>
</feature>
<keyword evidence="7" id="KW-0539">Nucleus</keyword>
<feature type="domain" description="HTH myb-type" evidence="11">
    <location>
        <begin position="2"/>
        <end position="57"/>
    </location>
</feature>
<organism evidence="12">
    <name type="scientific">Chloropicon roscoffensis</name>
    <dbReference type="NCBI Taxonomy" id="1461544"/>
    <lineage>
        <taxon>Eukaryota</taxon>
        <taxon>Viridiplantae</taxon>
        <taxon>Chlorophyta</taxon>
        <taxon>Chloropicophyceae</taxon>
        <taxon>Chloropicales</taxon>
        <taxon>Chloropicaceae</taxon>
        <taxon>Chloropicon</taxon>
    </lineage>
</organism>
<dbReference type="GO" id="GO:0000974">
    <property type="term" value="C:Prp19 complex"/>
    <property type="evidence" value="ECO:0007669"/>
    <property type="project" value="InterPro"/>
</dbReference>
<dbReference type="PROSITE" id="PS50090">
    <property type="entry name" value="MYB_LIKE"/>
    <property type="match status" value="2"/>
</dbReference>
<keyword evidence="5" id="KW-0238">DNA-binding</keyword>
<feature type="compositionally biased region" description="Basic residues" evidence="9">
    <location>
        <begin position="165"/>
        <end position="174"/>
    </location>
</feature>
<dbReference type="AlphaFoldDB" id="A0A7S3C5T4"/>
<dbReference type="PROSITE" id="PS51294">
    <property type="entry name" value="HTH_MYB"/>
    <property type="match status" value="2"/>
</dbReference>
<dbReference type="Pfam" id="PF11831">
    <property type="entry name" value="Myb_Cef"/>
    <property type="match status" value="1"/>
</dbReference>
<keyword evidence="3" id="KW-0747">Spliceosome</keyword>
<evidence type="ECO:0000259" key="10">
    <source>
        <dbReference type="PROSITE" id="PS50090"/>
    </source>
</evidence>
<feature type="region of interest" description="Disordered" evidence="9">
    <location>
        <begin position="523"/>
        <end position="552"/>
    </location>
</feature>